<sequence length="79" mass="9071">MSELEKILNDDLLKCKIVESVENPVRRVDLIKWTHDNTYSIAEVRKDTGKLEVKDLKAASGLEAYKHFYRNYGDIAICG</sequence>
<reference evidence="1 2" key="1">
    <citation type="submission" date="2019-09" db="EMBL/GenBank/DDBJ databases">
        <title>Distinct polysaccharide growth profiles of human intestinal Prevotella copri isolates.</title>
        <authorList>
            <person name="Fehlner-Peach H."/>
            <person name="Magnabosco C."/>
            <person name="Raghavan V."/>
            <person name="Scher J.U."/>
            <person name="Tett A."/>
            <person name="Cox L.M."/>
            <person name="Gottsegen C."/>
            <person name="Watters A."/>
            <person name="Wiltshire- Gordon J.D."/>
            <person name="Segata N."/>
            <person name="Bonneau R."/>
            <person name="Littman D.R."/>
        </authorList>
    </citation>
    <scope>NUCLEOTIDE SEQUENCE [LARGE SCALE GENOMIC DNA]</scope>
    <source>
        <strain evidence="2">iK21513</strain>
    </source>
</reference>
<accession>A0A6A7W1A1</accession>
<proteinExistence type="predicted"/>
<name>A0A6A7W1A1_9BACT</name>
<organism evidence="1 2">
    <name type="scientific">Segatella copri</name>
    <dbReference type="NCBI Taxonomy" id="165179"/>
    <lineage>
        <taxon>Bacteria</taxon>
        <taxon>Pseudomonadati</taxon>
        <taxon>Bacteroidota</taxon>
        <taxon>Bacteroidia</taxon>
        <taxon>Bacteroidales</taxon>
        <taxon>Prevotellaceae</taxon>
        <taxon>Segatella</taxon>
    </lineage>
</organism>
<comment type="caution">
    <text evidence="1">The sequence shown here is derived from an EMBL/GenBank/DDBJ whole genome shotgun (WGS) entry which is preliminary data.</text>
</comment>
<evidence type="ECO:0000313" key="1">
    <source>
        <dbReference type="EMBL" id="MQN09871.1"/>
    </source>
</evidence>
<gene>
    <name evidence="1" type="ORF">F7D97_08060</name>
</gene>
<dbReference type="RefSeq" id="WP_153079838.1">
    <property type="nucleotide sequence ID" value="NZ_VZAU01000126.1"/>
</dbReference>
<dbReference type="Proteomes" id="UP000406735">
    <property type="component" value="Unassembled WGS sequence"/>
</dbReference>
<protein>
    <submittedName>
        <fullName evidence="1">Uncharacterized protein</fullName>
    </submittedName>
</protein>
<dbReference type="EMBL" id="VZCY01000068">
    <property type="protein sequence ID" value="MQN09871.1"/>
    <property type="molecule type" value="Genomic_DNA"/>
</dbReference>
<evidence type="ECO:0000313" key="2">
    <source>
        <dbReference type="Proteomes" id="UP000406735"/>
    </source>
</evidence>
<dbReference type="AlphaFoldDB" id="A0A6A7W1A1"/>